<keyword evidence="3" id="KW-1185">Reference proteome</keyword>
<accession>A0A2J7Z204</accession>
<dbReference type="AlphaFoldDB" id="A0A2J7Z204"/>
<protein>
    <submittedName>
        <fullName evidence="2">Uncharacterized protein</fullName>
    </submittedName>
</protein>
<evidence type="ECO:0000313" key="2">
    <source>
        <dbReference type="EMBL" id="PNG94304.1"/>
    </source>
</evidence>
<comment type="caution">
    <text evidence="2">The sequence shown here is derived from an EMBL/GenBank/DDBJ whole genome shotgun (WGS) entry which is preliminary data.</text>
</comment>
<sequence length="107" mass="12121">MTDGFMGPPWQADWSKKAEEDRDALPAAARTLVHAARAELVTAADPYFRGIDTDRDLPAGMSVEPAQSTRPGGQHVLYFDHGRGWLRYQFTRRTADPQLVIEECFWQ</sequence>
<proteinExistence type="predicted"/>
<evidence type="ECO:0000256" key="1">
    <source>
        <dbReference type="SAM" id="MobiDB-lite"/>
    </source>
</evidence>
<gene>
    <name evidence="2" type="ORF">SMF913_10329</name>
</gene>
<dbReference type="Proteomes" id="UP000236520">
    <property type="component" value="Unassembled WGS sequence"/>
</dbReference>
<name>A0A2J7Z204_STRMQ</name>
<dbReference type="EMBL" id="LJIW01000001">
    <property type="protein sequence ID" value="PNG94304.1"/>
    <property type="molecule type" value="Genomic_DNA"/>
</dbReference>
<evidence type="ECO:0000313" key="3">
    <source>
        <dbReference type="Proteomes" id="UP000236520"/>
    </source>
</evidence>
<organism evidence="2 3">
    <name type="scientific">Streptomyces malaysiensis</name>
    <dbReference type="NCBI Taxonomy" id="92644"/>
    <lineage>
        <taxon>Bacteria</taxon>
        <taxon>Bacillati</taxon>
        <taxon>Actinomycetota</taxon>
        <taxon>Actinomycetes</taxon>
        <taxon>Kitasatosporales</taxon>
        <taxon>Streptomycetaceae</taxon>
        <taxon>Streptomyces</taxon>
        <taxon>Streptomyces violaceusniger group</taxon>
    </lineage>
</organism>
<reference evidence="2 3" key="1">
    <citation type="submission" date="2015-09" db="EMBL/GenBank/DDBJ databases">
        <title>Genome sequence, genome mining and natural product profiling of a biocontrol bacterium Streptomyces malaysiensis F913.</title>
        <authorList>
            <person name="Xu Y."/>
            <person name="Wei J."/>
            <person name="Xie J."/>
            <person name="Li T."/>
            <person name="Zhou Z."/>
        </authorList>
    </citation>
    <scope>NUCLEOTIDE SEQUENCE [LARGE SCALE GENOMIC DNA]</scope>
    <source>
        <strain evidence="2 3">F913</strain>
    </source>
</reference>
<feature type="region of interest" description="Disordered" evidence="1">
    <location>
        <begin position="1"/>
        <end position="21"/>
    </location>
</feature>
<dbReference type="RefSeq" id="WP_250850440.1">
    <property type="nucleotide sequence ID" value="NZ_LJIW01000001.1"/>
</dbReference>